<reference evidence="3" key="1">
    <citation type="journal article" date="2019" name="Int. J. Syst. Evol. Microbiol.">
        <title>The Global Catalogue of Microorganisms (GCM) 10K type strain sequencing project: providing services to taxonomists for standard genome sequencing and annotation.</title>
        <authorList>
            <consortium name="The Broad Institute Genomics Platform"/>
            <consortium name="The Broad Institute Genome Sequencing Center for Infectious Disease"/>
            <person name="Wu L."/>
            <person name="Ma J."/>
        </authorList>
    </citation>
    <scope>NUCLEOTIDE SEQUENCE [LARGE SCALE GENOMIC DNA]</scope>
    <source>
        <strain evidence="3">KACC 13778</strain>
    </source>
</reference>
<evidence type="ECO:0000313" key="3">
    <source>
        <dbReference type="Proteomes" id="UP001595956"/>
    </source>
</evidence>
<dbReference type="SUPFAM" id="SSF88874">
    <property type="entry name" value="Receptor-binding domain of short tail fibre protein gp12"/>
    <property type="match status" value="1"/>
</dbReference>
<protein>
    <submittedName>
        <fullName evidence="2">Phage tail protein</fullName>
    </submittedName>
</protein>
<gene>
    <name evidence="2" type="ORF">ACFPKY_10190</name>
</gene>
<dbReference type="Proteomes" id="UP001595956">
    <property type="component" value="Unassembled WGS sequence"/>
</dbReference>
<evidence type="ECO:0000259" key="1">
    <source>
        <dbReference type="Pfam" id="PF07484"/>
    </source>
</evidence>
<dbReference type="InterPro" id="IPR011083">
    <property type="entry name" value="Phage_tail_collar_dom"/>
</dbReference>
<sequence length="173" mass="18286">MTDQFVGEIRLFPFNFLPAGWMWCDGSLLPIPQNTALFALLGTNYGGDGKSTFGLPDLMGRVPMQPGQGNGLSEYALGEKAGAETVTLQEHEIPVHTHLVSASTTAATSRVPSADRVLAQPSPGAVHAVPGGVVHPSDLAVSPAGADQPHNNMQPYLTLYFAIATQGIYPHRP</sequence>
<dbReference type="RefSeq" id="WP_345172623.1">
    <property type="nucleotide sequence ID" value="NZ_BAABFQ010000003.1"/>
</dbReference>
<feature type="domain" description="Phage tail collar" evidence="1">
    <location>
        <begin position="7"/>
        <end position="63"/>
    </location>
</feature>
<organism evidence="2 3">
    <name type="scientific">Nocardioides caricicola</name>
    <dbReference type="NCBI Taxonomy" id="634770"/>
    <lineage>
        <taxon>Bacteria</taxon>
        <taxon>Bacillati</taxon>
        <taxon>Actinomycetota</taxon>
        <taxon>Actinomycetes</taxon>
        <taxon>Propionibacteriales</taxon>
        <taxon>Nocardioidaceae</taxon>
        <taxon>Nocardioides</taxon>
    </lineage>
</organism>
<dbReference type="Gene3D" id="3.90.1340.10">
    <property type="entry name" value="Phage tail collar domain"/>
    <property type="match status" value="1"/>
</dbReference>
<dbReference type="EMBL" id="JBHSMD010000002">
    <property type="protein sequence ID" value="MFC5493474.1"/>
    <property type="molecule type" value="Genomic_DNA"/>
</dbReference>
<evidence type="ECO:0000313" key="2">
    <source>
        <dbReference type="EMBL" id="MFC5493474.1"/>
    </source>
</evidence>
<dbReference type="InterPro" id="IPR037053">
    <property type="entry name" value="Phage_tail_collar_dom_sf"/>
</dbReference>
<name>A0ABW0N011_9ACTN</name>
<dbReference type="Pfam" id="PF07484">
    <property type="entry name" value="Collar"/>
    <property type="match status" value="1"/>
</dbReference>
<proteinExistence type="predicted"/>
<comment type="caution">
    <text evidence="2">The sequence shown here is derived from an EMBL/GenBank/DDBJ whole genome shotgun (WGS) entry which is preliminary data.</text>
</comment>
<accession>A0ABW0N011</accession>
<keyword evidence="3" id="KW-1185">Reference proteome</keyword>